<organism evidence="1 2">
    <name type="scientific">Popillia japonica</name>
    <name type="common">Japanese beetle</name>
    <dbReference type="NCBI Taxonomy" id="7064"/>
    <lineage>
        <taxon>Eukaryota</taxon>
        <taxon>Metazoa</taxon>
        <taxon>Ecdysozoa</taxon>
        <taxon>Arthropoda</taxon>
        <taxon>Hexapoda</taxon>
        <taxon>Insecta</taxon>
        <taxon>Pterygota</taxon>
        <taxon>Neoptera</taxon>
        <taxon>Endopterygota</taxon>
        <taxon>Coleoptera</taxon>
        <taxon>Polyphaga</taxon>
        <taxon>Scarabaeiformia</taxon>
        <taxon>Scarabaeidae</taxon>
        <taxon>Rutelinae</taxon>
        <taxon>Popillia</taxon>
    </lineage>
</organism>
<accession>A0AAW1KLU1</accession>
<keyword evidence="2" id="KW-1185">Reference proteome</keyword>
<proteinExistence type="predicted"/>
<dbReference type="Proteomes" id="UP001458880">
    <property type="component" value="Unassembled WGS sequence"/>
</dbReference>
<reference evidence="1 2" key="1">
    <citation type="journal article" date="2024" name="BMC Genomics">
        <title>De novo assembly and annotation of Popillia japonica's genome with initial clues to its potential as an invasive pest.</title>
        <authorList>
            <person name="Cucini C."/>
            <person name="Boschi S."/>
            <person name="Funari R."/>
            <person name="Cardaioli E."/>
            <person name="Iannotti N."/>
            <person name="Marturano G."/>
            <person name="Paoli F."/>
            <person name="Bruttini M."/>
            <person name="Carapelli A."/>
            <person name="Frati F."/>
            <person name="Nardi F."/>
        </authorList>
    </citation>
    <scope>NUCLEOTIDE SEQUENCE [LARGE SCALE GENOMIC DNA]</scope>
    <source>
        <strain evidence="1">DMR45628</strain>
    </source>
</reference>
<evidence type="ECO:0000313" key="2">
    <source>
        <dbReference type="Proteomes" id="UP001458880"/>
    </source>
</evidence>
<dbReference type="EMBL" id="JASPKY010000211">
    <property type="protein sequence ID" value="KAK9720368.1"/>
    <property type="molecule type" value="Genomic_DNA"/>
</dbReference>
<name>A0AAW1KLU1_POPJA</name>
<sequence>MMSATTFQCLLIRNDSIPVHLPASSDGGALKIPRNLELRINCFPILSHVQLGKRCRPAGRQRTCNWRTFDIIKLNPLLLSFGVPVLFPRISDGGDRSSVVIMRDERIVISDGGDRSSVVIMRDERIVIRRWKGITTQRCECCLRHLLSRNLIK</sequence>
<comment type="caution">
    <text evidence="1">The sequence shown here is derived from an EMBL/GenBank/DDBJ whole genome shotgun (WGS) entry which is preliminary data.</text>
</comment>
<evidence type="ECO:0000313" key="1">
    <source>
        <dbReference type="EMBL" id="KAK9720368.1"/>
    </source>
</evidence>
<dbReference type="AlphaFoldDB" id="A0AAW1KLU1"/>
<gene>
    <name evidence="1" type="ORF">QE152_g22097</name>
</gene>
<protein>
    <submittedName>
        <fullName evidence="1">Uncharacterized protein</fullName>
    </submittedName>
</protein>